<comment type="caution">
    <text evidence="1">The sequence shown here is derived from an EMBL/GenBank/DDBJ whole genome shotgun (WGS) entry which is preliminary data.</text>
</comment>
<gene>
    <name evidence="1" type="ORF">STAS_09183</name>
</gene>
<evidence type="ECO:0000313" key="2">
    <source>
        <dbReference type="Proteomes" id="UP000325081"/>
    </source>
</evidence>
<organism evidence="1 2">
    <name type="scientific">Striga asiatica</name>
    <name type="common">Asiatic witchweed</name>
    <name type="synonym">Buchnera asiatica</name>
    <dbReference type="NCBI Taxonomy" id="4170"/>
    <lineage>
        <taxon>Eukaryota</taxon>
        <taxon>Viridiplantae</taxon>
        <taxon>Streptophyta</taxon>
        <taxon>Embryophyta</taxon>
        <taxon>Tracheophyta</taxon>
        <taxon>Spermatophyta</taxon>
        <taxon>Magnoliopsida</taxon>
        <taxon>eudicotyledons</taxon>
        <taxon>Gunneridae</taxon>
        <taxon>Pentapetalae</taxon>
        <taxon>asterids</taxon>
        <taxon>lamiids</taxon>
        <taxon>Lamiales</taxon>
        <taxon>Orobanchaceae</taxon>
        <taxon>Buchnereae</taxon>
        <taxon>Striga</taxon>
    </lineage>
</organism>
<accession>A0A5A7PJJ9</accession>
<evidence type="ECO:0000313" key="1">
    <source>
        <dbReference type="EMBL" id="GER33075.1"/>
    </source>
</evidence>
<sequence>MTVEYSQIAAKNLNCTMKAKNVQETTHPNCSLFFFLRISSSSKNLYLIYTRAIGEKGGFSTNDVKTSSFLLLALKFSSSDIESIKFLISSSANTLSESLFSIRLFVSCSIAVDVFAACKIATHMENACREDSCA</sequence>
<name>A0A5A7PJJ9_STRAF</name>
<keyword evidence="2" id="KW-1185">Reference proteome</keyword>
<dbReference type="Proteomes" id="UP000325081">
    <property type="component" value="Unassembled WGS sequence"/>
</dbReference>
<reference evidence="2" key="1">
    <citation type="journal article" date="2019" name="Curr. Biol.">
        <title>Genome Sequence of Striga asiatica Provides Insight into the Evolution of Plant Parasitism.</title>
        <authorList>
            <person name="Yoshida S."/>
            <person name="Kim S."/>
            <person name="Wafula E.K."/>
            <person name="Tanskanen J."/>
            <person name="Kim Y.M."/>
            <person name="Honaas L."/>
            <person name="Yang Z."/>
            <person name="Spallek T."/>
            <person name="Conn C.E."/>
            <person name="Ichihashi Y."/>
            <person name="Cheong K."/>
            <person name="Cui S."/>
            <person name="Der J.P."/>
            <person name="Gundlach H."/>
            <person name="Jiao Y."/>
            <person name="Hori C."/>
            <person name="Ishida J.K."/>
            <person name="Kasahara H."/>
            <person name="Kiba T."/>
            <person name="Kim M.S."/>
            <person name="Koo N."/>
            <person name="Laohavisit A."/>
            <person name="Lee Y.H."/>
            <person name="Lumba S."/>
            <person name="McCourt P."/>
            <person name="Mortimer J.C."/>
            <person name="Mutuku J.M."/>
            <person name="Nomura T."/>
            <person name="Sasaki-Sekimoto Y."/>
            <person name="Seto Y."/>
            <person name="Wang Y."/>
            <person name="Wakatake T."/>
            <person name="Sakakibara H."/>
            <person name="Demura T."/>
            <person name="Yamaguchi S."/>
            <person name="Yoneyama K."/>
            <person name="Manabe R.I."/>
            <person name="Nelson D.C."/>
            <person name="Schulman A.H."/>
            <person name="Timko M.P."/>
            <person name="dePamphilis C.W."/>
            <person name="Choi D."/>
            <person name="Shirasu K."/>
        </authorList>
    </citation>
    <scope>NUCLEOTIDE SEQUENCE [LARGE SCALE GENOMIC DNA]</scope>
    <source>
        <strain evidence="2">cv. UVA1</strain>
    </source>
</reference>
<dbReference type="EMBL" id="BKCP01004661">
    <property type="protein sequence ID" value="GER33075.1"/>
    <property type="molecule type" value="Genomic_DNA"/>
</dbReference>
<dbReference type="AlphaFoldDB" id="A0A5A7PJJ9"/>
<proteinExistence type="predicted"/>
<protein>
    <submittedName>
        <fullName evidence="1">Protein phosphatase 2C family protein</fullName>
    </submittedName>
</protein>